<reference evidence="2" key="1">
    <citation type="journal article" date="2023" name="Insect Mol. Biol.">
        <title>Genome sequencing provides insights into the evolution of gene families encoding plant cell wall-degrading enzymes in longhorned beetles.</title>
        <authorList>
            <person name="Shin N.R."/>
            <person name="Okamura Y."/>
            <person name="Kirsch R."/>
            <person name="Pauchet Y."/>
        </authorList>
    </citation>
    <scope>NUCLEOTIDE SEQUENCE</scope>
    <source>
        <strain evidence="2">AMC_N1</strain>
    </source>
</reference>
<evidence type="ECO:0000256" key="1">
    <source>
        <dbReference type="SAM" id="MobiDB-lite"/>
    </source>
</evidence>
<dbReference type="AlphaFoldDB" id="A0AAV8XT66"/>
<organism evidence="2 3">
    <name type="scientific">Aromia moschata</name>
    <dbReference type="NCBI Taxonomy" id="1265417"/>
    <lineage>
        <taxon>Eukaryota</taxon>
        <taxon>Metazoa</taxon>
        <taxon>Ecdysozoa</taxon>
        <taxon>Arthropoda</taxon>
        <taxon>Hexapoda</taxon>
        <taxon>Insecta</taxon>
        <taxon>Pterygota</taxon>
        <taxon>Neoptera</taxon>
        <taxon>Endopterygota</taxon>
        <taxon>Coleoptera</taxon>
        <taxon>Polyphaga</taxon>
        <taxon>Cucujiformia</taxon>
        <taxon>Chrysomeloidea</taxon>
        <taxon>Cerambycidae</taxon>
        <taxon>Cerambycinae</taxon>
        <taxon>Callichromatini</taxon>
        <taxon>Aromia</taxon>
    </lineage>
</organism>
<dbReference type="EMBL" id="JAPWTK010000335">
    <property type="protein sequence ID" value="KAJ8942267.1"/>
    <property type="molecule type" value="Genomic_DNA"/>
</dbReference>
<feature type="region of interest" description="Disordered" evidence="1">
    <location>
        <begin position="49"/>
        <end position="74"/>
    </location>
</feature>
<gene>
    <name evidence="2" type="ORF">NQ318_008011</name>
</gene>
<comment type="caution">
    <text evidence="2">The sequence shown here is derived from an EMBL/GenBank/DDBJ whole genome shotgun (WGS) entry which is preliminary data.</text>
</comment>
<keyword evidence="3" id="KW-1185">Reference proteome</keyword>
<dbReference type="Proteomes" id="UP001162162">
    <property type="component" value="Unassembled WGS sequence"/>
</dbReference>
<evidence type="ECO:0000313" key="2">
    <source>
        <dbReference type="EMBL" id="KAJ8942267.1"/>
    </source>
</evidence>
<proteinExistence type="predicted"/>
<accession>A0AAV8XT66</accession>
<feature type="compositionally biased region" description="Basic residues" evidence="1">
    <location>
        <begin position="52"/>
        <end position="64"/>
    </location>
</feature>
<protein>
    <submittedName>
        <fullName evidence="2">Uncharacterized protein</fullName>
    </submittedName>
</protein>
<sequence length="115" mass="13280">MAESKKKCRQYSVDYLKFAYSFLVGQAIACAFINKVLSNDTIKPSKLDDHLRRCHPDKRDKVQKRPTMDKMFASTSQRDDDGLRAYYNISLLIAKSGKPHIIGEKINIASHWKKF</sequence>
<evidence type="ECO:0000313" key="3">
    <source>
        <dbReference type="Proteomes" id="UP001162162"/>
    </source>
</evidence>
<name>A0AAV8XT66_9CUCU</name>